<dbReference type="InterPro" id="IPR003661">
    <property type="entry name" value="HisK_dim/P_dom"/>
</dbReference>
<keyword evidence="5" id="KW-0597">Phosphoprotein</keyword>
<dbReference type="Gene3D" id="6.10.340.10">
    <property type="match status" value="1"/>
</dbReference>
<accession>A0A520S6B9</accession>
<comment type="catalytic activity">
    <reaction evidence="1">
        <text>ATP + protein L-histidine = ADP + protein N-phospho-L-histidine.</text>
        <dbReference type="EC" id="2.7.13.3"/>
    </reaction>
</comment>
<reference evidence="13 14" key="1">
    <citation type="submission" date="2019-02" db="EMBL/GenBank/DDBJ databases">
        <title>Prokaryotic population dynamics and viral predation in marine succession experiment using metagenomics: the confinement effect.</title>
        <authorList>
            <person name="Haro-Moreno J.M."/>
            <person name="Rodriguez-Valera F."/>
            <person name="Lopez-Perez M."/>
        </authorList>
    </citation>
    <scope>NUCLEOTIDE SEQUENCE [LARGE SCALE GENOMIC DNA]</scope>
    <source>
        <strain evidence="13">MED-G158</strain>
    </source>
</reference>
<dbReference type="Gene3D" id="1.10.287.130">
    <property type="match status" value="1"/>
</dbReference>
<feature type="domain" description="HAMP" evidence="12">
    <location>
        <begin position="35"/>
        <end position="90"/>
    </location>
</feature>
<feature type="transmembrane region" description="Helical" evidence="10">
    <location>
        <begin position="15"/>
        <end position="35"/>
    </location>
</feature>
<evidence type="ECO:0000313" key="14">
    <source>
        <dbReference type="Proteomes" id="UP000320404"/>
    </source>
</evidence>
<organism evidence="13 14">
    <name type="scientific">OM182 bacterium</name>
    <dbReference type="NCBI Taxonomy" id="2510334"/>
    <lineage>
        <taxon>Bacteria</taxon>
        <taxon>Pseudomonadati</taxon>
        <taxon>Pseudomonadota</taxon>
        <taxon>Gammaproteobacteria</taxon>
        <taxon>OMG group</taxon>
        <taxon>OM182 clade</taxon>
    </lineage>
</organism>
<evidence type="ECO:0000256" key="7">
    <source>
        <dbReference type="ARBA" id="ARBA00022741"/>
    </source>
</evidence>
<dbReference type="InterPro" id="IPR003594">
    <property type="entry name" value="HATPase_dom"/>
</dbReference>
<dbReference type="Pfam" id="PF02518">
    <property type="entry name" value="HATPase_c"/>
    <property type="match status" value="1"/>
</dbReference>
<dbReference type="GO" id="GO:0005524">
    <property type="term" value="F:ATP binding"/>
    <property type="evidence" value="ECO:0007669"/>
    <property type="project" value="UniProtKB-KW"/>
</dbReference>
<keyword evidence="10" id="KW-0812">Transmembrane</keyword>
<evidence type="ECO:0000256" key="1">
    <source>
        <dbReference type="ARBA" id="ARBA00000085"/>
    </source>
</evidence>
<keyword evidence="8" id="KW-0418">Kinase</keyword>
<name>A0A520S6B9_9GAMM</name>
<evidence type="ECO:0000256" key="9">
    <source>
        <dbReference type="ARBA" id="ARBA00022840"/>
    </source>
</evidence>
<gene>
    <name evidence="13" type="ORF">EVA69_00975</name>
</gene>
<keyword evidence="9" id="KW-0067">ATP-binding</keyword>
<evidence type="ECO:0000256" key="8">
    <source>
        <dbReference type="ARBA" id="ARBA00022777"/>
    </source>
</evidence>
<keyword evidence="7" id="KW-0547">Nucleotide-binding</keyword>
<dbReference type="InterPro" id="IPR005467">
    <property type="entry name" value="His_kinase_dom"/>
</dbReference>
<evidence type="ECO:0000256" key="5">
    <source>
        <dbReference type="ARBA" id="ARBA00022553"/>
    </source>
</evidence>
<dbReference type="PROSITE" id="PS50885">
    <property type="entry name" value="HAMP"/>
    <property type="match status" value="1"/>
</dbReference>
<evidence type="ECO:0000313" key="13">
    <source>
        <dbReference type="EMBL" id="RZO78018.1"/>
    </source>
</evidence>
<dbReference type="GO" id="GO:0005886">
    <property type="term" value="C:plasma membrane"/>
    <property type="evidence" value="ECO:0007669"/>
    <property type="project" value="UniProtKB-SubCell"/>
</dbReference>
<evidence type="ECO:0000256" key="4">
    <source>
        <dbReference type="ARBA" id="ARBA00022475"/>
    </source>
</evidence>
<dbReference type="Pfam" id="PF00512">
    <property type="entry name" value="HisKA"/>
    <property type="match status" value="1"/>
</dbReference>
<dbReference type="PROSITE" id="PS50109">
    <property type="entry name" value="HIS_KIN"/>
    <property type="match status" value="1"/>
</dbReference>
<dbReference type="EMBL" id="SHAH01000007">
    <property type="protein sequence ID" value="RZO78018.1"/>
    <property type="molecule type" value="Genomic_DNA"/>
</dbReference>
<dbReference type="SUPFAM" id="SSF55874">
    <property type="entry name" value="ATPase domain of HSP90 chaperone/DNA topoisomerase II/histidine kinase"/>
    <property type="match status" value="1"/>
</dbReference>
<feature type="domain" description="Histidine kinase" evidence="11">
    <location>
        <begin position="98"/>
        <end position="313"/>
    </location>
</feature>
<evidence type="ECO:0000259" key="12">
    <source>
        <dbReference type="PROSITE" id="PS50885"/>
    </source>
</evidence>
<dbReference type="SMART" id="SM00388">
    <property type="entry name" value="HisKA"/>
    <property type="match status" value="1"/>
</dbReference>
<dbReference type="EC" id="2.7.13.3" evidence="3"/>
<evidence type="ECO:0000256" key="3">
    <source>
        <dbReference type="ARBA" id="ARBA00012438"/>
    </source>
</evidence>
<evidence type="ECO:0000256" key="6">
    <source>
        <dbReference type="ARBA" id="ARBA00022679"/>
    </source>
</evidence>
<evidence type="ECO:0000256" key="10">
    <source>
        <dbReference type="SAM" id="Phobius"/>
    </source>
</evidence>
<dbReference type="Proteomes" id="UP000320404">
    <property type="component" value="Unassembled WGS sequence"/>
</dbReference>
<dbReference type="InterPro" id="IPR003660">
    <property type="entry name" value="HAMP_dom"/>
</dbReference>
<dbReference type="SUPFAM" id="SSF47384">
    <property type="entry name" value="Homodimeric domain of signal transducing histidine kinase"/>
    <property type="match status" value="1"/>
</dbReference>
<proteinExistence type="predicted"/>
<keyword evidence="10" id="KW-1133">Transmembrane helix</keyword>
<keyword evidence="6" id="KW-0808">Transferase</keyword>
<protein>
    <recommendedName>
        <fullName evidence="3">histidine kinase</fullName>
        <ecNumber evidence="3">2.7.13.3</ecNumber>
    </recommendedName>
</protein>
<dbReference type="Gene3D" id="3.30.565.10">
    <property type="entry name" value="Histidine kinase-like ATPase, C-terminal domain"/>
    <property type="match status" value="1"/>
</dbReference>
<comment type="subcellular location">
    <subcellularLocation>
        <location evidence="2">Cell membrane</location>
        <topology evidence="2">Multi-pass membrane protein</topology>
    </subcellularLocation>
</comment>
<dbReference type="CDD" id="cd00082">
    <property type="entry name" value="HisKA"/>
    <property type="match status" value="1"/>
</dbReference>
<dbReference type="AlphaFoldDB" id="A0A520S6B9"/>
<evidence type="ECO:0000259" key="11">
    <source>
        <dbReference type="PROSITE" id="PS50109"/>
    </source>
</evidence>
<comment type="caution">
    <text evidence="13">The sequence shown here is derived from an EMBL/GenBank/DDBJ whole genome shotgun (WGS) entry which is preliminary data.</text>
</comment>
<sequence length="314" mass="35606">MNGLRTFRNEAMEQLFNTIIAVMLIVVLGLFFFASRISSRIRGLRNQAESIIDDTGRVQNTIVPSGNSDEIGDLTRSFSNIVERLTQYTNYLENMSSRLSHELRTPVTVVRSSIENLGLTENNEESAVYIERAEEGINRLNLILTNMSEATRLEQMLQTSEKEKIDLVEVITGCIEGYKLAYPEPNFELDTPNNTIHVDGVPEYIAQLLDKLVANAVEFSYPDQPITVFCRALRDHAVIKVSNAGPFLPEEMKDRLFDSMISVRPQEKQRQPHLGMGLRIARLISDFHGGQIRAENRQDREGVTVTVVIPLFYK</sequence>
<dbReference type="InterPro" id="IPR036097">
    <property type="entry name" value="HisK_dim/P_sf"/>
</dbReference>
<keyword evidence="4" id="KW-1003">Cell membrane</keyword>
<dbReference type="PANTHER" id="PTHR44936:SF10">
    <property type="entry name" value="SENSOR PROTEIN RSTB"/>
    <property type="match status" value="1"/>
</dbReference>
<dbReference type="PANTHER" id="PTHR44936">
    <property type="entry name" value="SENSOR PROTEIN CREC"/>
    <property type="match status" value="1"/>
</dbReference>
<dbReference type="SMART" id="SM00387">
    <property type="entry name" value="HATPase_c"/>
    <property type="match status" value="1"/>
</dbReference>
<dbReference type="InterPro" id="IPR050980">
    <property type="entry name" value="2C_sensor_his_kinase"/>
</dbReference>
<dbReference type="GO" id="GO:0000155">
    <property type="term" value="F:phosphorelay sensor kinase activity"/>
    <property type="evidence" value="ECO:0007669"/>
    <property type="project" value="InterPro"/>
</dbReference>
<evidence type="ECO:0000256" key="2">
    <source>
        <dbReference type="ARBA" id="ARBA00004651"/>
    </source>
</evidence>
<dbReference type="InterPro" id="IPR036890">
    <property type="entry name" value="HATPase_C_sf"/>
</dbReference>
<keyword evidence="10" id="KW-0472">Membrane</keyword>